<dbReference type="OrthoDB" id="5899365at2"/>
<evidence type="ECO:0000313" key="1">
    <source>
        <dbReference type="EMBL" id="KOO04705.1"/>
    </source>
</evidence>
<comment type="caution">
    <text evidence="1">The sequence shown here is derived from an EMBL/GenBank/DDBJ whole genome shotgun (WGS) entry which is preliminary data.</text>
</comment>
<dbReference type="STRING" id="693.AKJ17_05780"/>
<reference evidence="2" key="1">
    <citation type="submission" date="2015-08" db="EMBL/GenBank/DDBJ databases">
        <title>Vibrio galatheae sp. nov., a novel member of the Vibrionaceae family isolated from the Solomon Islands.</title>
        <authorList>
            <person name="Giubergia S."/>
            <person name="Machado H."/>
            <person name="Mateiu R.V."/>
            <person name="Gram L."/>
        </authorList>
    </citation>
    <scope>NUCLEOTIDE SEQUENCE [LARGE SCALE GENOMIC DNA]</scope>
    <source>
        <strain evidence="2">DSM 19584</strain>
    </source>
</reference>
<dbReference type="RefSeq" id="WP_053395112.1">
    <property type="nucleotide sequence ID" value="NZ_LHPJ01000005.1"/>
</dbReference>
<name>A0A0M0HRI9_VIBNE</name>
<dbReference type="AlphaFoldDB" id="A0A0M0HRI9"/>
<dbReference type="EMBL" id="LHPJ01000005">
    <property type="protein sequence ID" value="KOO04705.1"/>
    <property type="molecule type" value="Genomic_DNA"/>
</dbReference>
<keyword evidence="2" id="KW-1185">Reference proteome</keyword>
<proteinExistence type="predicted"/>
<protein>
    <submittedName>
        <fullName evidence="1">Uncharacterized protein</fullName>
    </submittedName>
</protein>
<organism evidence="1 2">
    <name type="scientific">Vibrio nereis</name>
    <dbReference type="NCBI Taxonomy" id="693"/>
    <lineage>
        <taxon>Bacteria</taxon>
        <taxon>Pseudomonadati</taxon>
        <taxon>Pseudomonadota</taxon>
        <taxon>Gammaproteobacteria</taxon>
        <taxon>Vibrionales</taxon>
        <taxon>Vibrionaceae</taxon>
        <taxon>Vibrio</taxon>
    </lineage>
</organism>
<sequence length="64" mass="7427">MRTSDIIVPKEKTEPTPQRTSKIISAYRDEQKKQEITEVELNRSKIVMIDENGNMKKVAILSEH</sequence>
<evidence type="ECO:0000313" key="2">
    <source>
        <dbReference type="Proteomes" id="UP000037515"/>
    </source>
</evidence>
<dbReference type="PATRIC" id="fig|693.5.peg.1176"/>
<gene>
    <name evidence="1" type="ORF">AKJ17_05780</name>
</gene>
<dbReference type="Proteomes" id="UP000037515">
    <property type="component" value="Unassembled WGS sequence"/>
</dbReference>
<accession>A0A0M0HRI9</accession>